<dbReference type="OrthoDB" id="9800567at2"/>
<keyword evidence="3" id="KW-1185">Reference proteome</keyword>
<dbReference type="Gene3D" id="3.30.460.40">
    <property type="match status" value="1"/>
</dbReference>
<accession>C1D426</accession>
<evidence type="ECO:0008006" key="4">
    <source>
        <dbReference type="Google" id="ProtNLM"/>
    </source>
</evidence>
<dbReference type="Proteomes" id="UP000002208">
    <property type="component" value="Plasmid 3"/>
</dbReference>
<gene>
    <name evidence="2" type="ordered locus">Deide_3p00052</name>
</gene>
<geneLocation type="plasmid" evidence="3">
    <name>pDeide3</name>
</geneLocation>
<feature type="region of interest" description="Disordered" evidence="1">
    <location>
        <begin position="322"/>
        <end position="342"/>
    </location>
</feature>
<keyword evidence="2" id="KW-0614">Plasmid</keyword>
<dbReference type="RefSeq" id="WP_012694782.1">
    <property type="nucleotide sequence ID" value="NC_012528.1"/>
</dbReference>
<dbReference type="KEGG" id="ddr:Deide_3p00052"/>
<protein>
    <recommendedName>
        <fullName evidence="4">Aminoglycoside-2''-adenylyltransferase</fullName>
    </recommendedName>
</protein>
<evidence type="ECO:0000313" key="2">
    <source>
        <dbReference type="EMBL" id="ACO47907.1"/>
    </source>
</evidence>
<dbReference type="EMBL" id="CP001117">
    <property type="protein sequence ID" value="ACO47907.1"/>
    <property type="molecule type" value="Genomic_DNA"/>
</dbReference>
<dbReference type="Pfam" id="PF10706">
    <property type="entry name" value="Aminoglyc_resit"/>
    <property type="match status" value="1"/>
</dbReference>
<dbReference type="InterPro" id="IPR019646">
    <property type="entry name" value="Aminoglyc_AdlTrfase"/>
</dbReference>
<organism evidence="2 3">
    <name type="scientific">Deinococcus deserti (strain DSM 17065 / CIP 109153 / LMG 22923 / VCD115)</name>
    <dbReference type="NCBI Taxonomy" id="546414"/>
    <lineage>
        <taxon>Bacteria</taxon>
        <taxon>Thermotogati</taxon>
        <taxon>Deinococcota</taxon>
        <taxon>Deinococci</taxon>
        <taxon>Deinococcales</taxon>
        <taxon>Deinococcaceae</taxon>
        <taxon>Deinococcus</taxon>
    </lineage>
</organism>
<evidence type="ECO:0000256" key="1">
    <source>
        <dbReference type="SAM" id="MobiDB-lite"/>
    </source>
</evidence>
<dbReference type="HOGENOM" id="CLU_810676_0_0_0"/>
<proteinExistence type="predicted"/>
<reference evidence="2 3" key="1">
    <citation type="journal article" date="2009" name="PLoS Genet.">
        <title>Alliance of proteomics and genomics to unravel the specificities of Sahara bacterium Deinococcus deserti.</title>
        <authorList>
            <person name="de Groot A."/>
            <person name="Dulermo R."/>
            <person name="Ortet P."/>
            <person name="Blanchard L."/>
            <person name="Guerin P."/>
            <person name="Fernandez B."/>
            <person name="Vacherie B."/>
            <person name="Dossat C."/>
            <person name="Jolivet E."/>
            <person name="Siguier P."/>
            <person name="Chandler M."/>
            <person name="Barakat M."/>
            <person name="Dedieu A."/>
            <person name="Barbe V."/>
            <person name="Heulin T."/>
            <person name="Sommer S."/>
            <person name="Achouak W."/>
            <person name="Armengaud J."/>
        </authorList>
    </citation>
    <scope>NUCLEOTIDE SEQUENCE [LARGE SCALE GENOMIC DNA]</scope>
    <source>
        <strain evidence="3">DSM 17065 / CIP 109153 / LMG 22923 / VCD115</strain>
        <plasmid evidence="3">pDeide3</plasmid>
    </source>
</reference>
<sequence>MPDLHLALIDLCGAIGNYHDRSRTDGVFHLQIGGPGSVPALKALDMPELHVDLLPGPITSTQVDVLRSLGYVPAGLHWQHPGGWRLVLPDEASGWRAGQQALRALLLDSPEAAAAYVQVFGSHGRDTADLAFQERASAHYACTVGFHPACFVARMFAGLDLPWMFAGGVALDLYMGRVTRPHDDLDVIVPYDQQAELHDHLQQSGWRLDASVNRTYQPWVPPLEPPSFQVHARHPDLPDVVMLDLMLTDLSGGRWRYRRDPNITLPLERARLQGPHGLPYLTPEAALLFKAGRGEGGMRLKDARDFARLRPSLTAGQQRWLHSQLKSSQPDHPWLPQLNGSI</sequence>
<evidence type="ECO:0000313" key="3">
    <source>
        <dbReference type="Proteomes" id="UP000002208"/>
    </source>
</evidence>
<dbReference type="AlphaFoldDB" id="C1D426"/>
<name>C1D426_DEIDV</name>